<organism evidence="4 5">
    <name type="scientific">Senna tora</name>
    <dbReference type="NCBI Taxonomy" id="362788"/>
    <lineage>
        <taxon>Eukaryota</taxon>
        <taxon>Viridiplantae</taxon>
        <taxon>Streptophyta</taxon>
        <taxon>Embryophyta</taxon>
        <taxon>Tracheophyta</taxon>
        <taxon>Spermatophyta</taxon>
        <taxon>Magnoliopsida</taxon>
        <taxon>eudicotyledons</taxon>
        <taxon>Gunneridae</taxon>
        <taxon>Pentapetalae</taxon>
        <taxon>rosids</taxon>
        <taxon>fabids</taxon>
        <taxon>Fabales</taxon>
        <taxon>Fabaceae</taxon>
        <taxon>Caesalpinioideae</taxon>
        <taxon>Cassia clade</taxon>
        <taxon>Senna</taxon>
    </lineage>
</organism>
<dbReference type="AlphaFoldDB" id="A0A835CHW2"/>
<evidence type="ECO:0000313" key="4">
    <source>
        <dbReference type="EMBL" id="KAF7840525.1"/>
    </source>
</evidence>
<feature type="region of interest" description="Disordered" evidence="1">
    <location>
        <begin position="28"/>
        <end position="47"/>
    </location>
</feature>
<dbReference type="PANTHER" id="PTHR34947">
    <property type="entry name" value="TRANSMEMBRANE PROTEIN"/>
    <property type="match status" value="1"/>
</dbReference>
<evidence type="ECO:0000313" key="5">
    <source>
        <dbReference type="Proteomes" id="UP000634136"/>
    </source>
</evidence>
<keyword evidence="2" id="KW-1133">Transmembrane helix</keyword>
<keyword evidence="5" id="KW-1185">Reference proteome</keyword>
<feature type="transmembrane region" description="Helical" evidence="2">
    <location>
        <begin position="118"/>
        <end position="135"/>
    </location>
</feature>
<name>A0A835CHW2_9FABA</name>
<keyword evidence="2" id="KW-0812">Transmembrane</keyword>
<evidence type="ECO:0000256" key="1">
    <source>
        <dbReference type="SAM" id="MobiDB-lite"/>
    </source>
</evidence>
<gene>
    <name evidence="4" type="ORF">G2W53_002823</name>
</gene>
<dbReference type="OrthoDB" id="1303733at2759"/>
<accession>A0A835CHW2</accession>
<comment type="caution">
    <text evidence="4">The sequence shown here is derived from an EMBL/GenBank/DDBJ whole genome shotgun (WGS) entry which is preliminary data.</text>
</comment>
<dbReference type="EMBL" id="JAAIUW010000002">
    <property type="protein sequence ID" value="KAF7840525.1"/>
    <property type="molecule type" value="Genomic_DNA"/>
</dbReference>
<dbReference type="Proteomes" id="UP000634136">
    <property type="component" value="Unassembled WGS sequence"/>
</dbReference>
<reference evidence="4" key="1">
    <citation type="submission" date="2020-09" db="EMBL/GenBank/DDBJ databases">
        <title>Genome-Enabled Discovery of Anthraquinone Biosynthesis in Senna tora.</title>
        <authorList>
            <person name="Kang S.-H."/>
            <person name="Pandey R.P."/>
            <person name="Lee C.-M."/>
            <person name="Sim J.-S."/>
            <person name="Jeong J.-T."/>
            <person name="Choi B.-S."/>
            <person name="Jung M."/>
            <person name="Ginzburg D."/>
            <person name="Zhao K."/>
            <person name="Won S.Y."/>
            <person name="Oh T.-J."/>
            <person name="Yu Y."/>
            <person name="Kim N.-H."/>
            <person name="Lee O.R."/>
            <person name="Lee T.-H."/>
            <person name="Bashyal P."/>
            <person name="Kim T.-S."/>
            <person name="Lee W.-H."/>
            <person name="Kawkins C."/>
            <person name="Kim C.-K."/>
            <person name="Kim J.S."/>
            <person name="Ahn B.O."/>
            <person name="Rhee S.Y."/>
            <person name="Sohng J.K."/>
        </authorList>
    </citation>
    <scope>NUCLEOTIDE SEQUENCE</scope>
    <source>
        <tissue evidence="4">Leaf</tissue>
    </source>
</reference>
<evidence type="ECO:0000256" key="2">
    <source>
        <dbReference type="SAM" id="Phobius"/>
    </source>
</evidence>
<feature type="compositionally biased region" description="Basic and acidic residues" evidence="1">
    <location>
        <begin position="37"/>
        <end position="47"/>
    </location>
</feature>
<feature type="region of interest" description="Disordered" evidence="1">
    <location>
        <begin position="199"/>
        <end position="220"/>
    </location>
</feature>
<evidence type="ECO:0000259" key="3">
    <source>
        <dbReference type="Pfam" id="PF24847"/>
    </source>
</evidence>
<keyword evidence="2" id="KW-0472">Membrane</keyword>
<proteinExistence type="predicted"/>
<feature type="domain" description="DUF7722" evidence="3">
    <location>
        <begin position="81"/>
        <end position="125"/>
    </location>
</feature>
<dbReference type="InterPro" id="IPR056139">
    <property type="entry name" value="DUF7722"/>
</dbReference>
<dbReference type="Pfam" id="PF24847">
    <property type="entry name" value="DUF7722"/>
    <property type="match status" value="1"/>
</dbReference>
<sequence length="249" mass="28421">MRICILERYGASGAKRVSVRHKAVVEAEPSEESGVDEPSRAEPSTMKRDGTTAAAMGSTFSLPCVGYPTGKGRGFQMPLHYPRYRKEEYEKMEEWKVDLLLQQYGLCFKGTLQEKRTFAMAYYYFSTFLFSIFTHTLQTKYMFLLCNAILAFLANSSAFHNNNNIVPEEATNTNSSLVAQEEEVEEQEDGGIISTIEASIEEEEEEEIRGGSDEDQLVNSDELNRKFEEFIRKMKEEIKIEAQRPLIEV</sequence>
<dbReference type="PANTHER" id="PTHR34947:SF4">
    <property type="entry name" value="TRANSMEMBRANE PROTEIN"/>
    <property type="match status" value="1"/>
</dbReference>
<protein>
    <recommendedName>
        <fullName evidence="3">DUF7722 domain-containing protein</fullName>
    </recommendedName>
</protein>